<dbReference type="PANTHER" id="PTHR32309:SF13">
    <property type="entry name" value="FERRIC ENTEROBACTIN TRANSPORT PROTEIN FEPE"/>
    <property type="match status" value="1"/>
</dbReference>
<evidence type="ECO:0000313" key="2">
    <source>
        <dbReference type="EMBL" id="MQR00801.1"/>
    </source>
</evidence>
<dbReference type="PANTHER" id="PTHR32309">
    <property type="entry name" value="TYROSINE-PROTEIN KINASE"/>
    <property type="match status" value="1"/>
</dbReference>
<reference evidence="2 3" key="1">
    <citation type="submission" date="2019-10" db="EMBL/GenBank/DDBJ databases">
        <title>Glaciimonas soli sp. nov., a psychrophilic bacterium isolated from the forest soil of a high elevation mountain in Taiwan.</title>
        <authorList>
            <person name="Wang L.-T."/>
            <person name="Shieh W.Y."/>
        </authorList>
    </citation>
    <scope>NUCLEOTIDE SEQUENCE [LARGE SCALE GENOMIC DNA]</scope>
    <source>
        <strain evidence="2 3">GS1</strain>
    </source>
</reference>
<evidence type="ECO:0000256" key="1">
    <source>
        <dbReference type="SAM" id="Phobius"/>
    </source>
</evidence>
<organism evidence="2 3">
    <name type="scientific">Glaciimonas soli</name>
    <dbReference type="NCBI Taxonomy" id="2590999"/>
    <lineage>
        <taxon>Bacteria</taxon>
        <taxon>Pseudomonadati</taxon>
        <taxon>Pseudomonadota</taxon>
        <taxon>Betaproteobacteria</taxon>
        <taxon>Burkholderiales</taxon>
        <taxon>Oxalobacteraceae</taxon>
        <taxon>Glaciimonas</taxon>
    </lineage>
</organism>
<dbReference type="GO" id="GO:0005886">
    <property type="term" value="C:plasma membrane"/>
    <property type="evidence" value="ECO:0007669"/>
    <property type="project" value="TreeGrafter"/>
</dbReference>
<dbReference type="Proteomes" id="UP000451565">
    <property type="component" value="Unassembled WGS sequence"/>
</dbReference>
<evidence type="ECO:0008006" key="4">
    <source>
        <dbReference type="Google" id="ProtNLM"/>
    </source>
</evidence>
<keyword evidence="3" id="KW-1185">Reference proteome</keyword>
<gene>
    <name evidence="2" type="ORF">GEV47_08910</name>
</gene>
<feature type="transmembrane region" description="Helical" evidence="1">
    <location>
        <begin position="358"/>
        <end position="379"/>
    </location>
</feature>
<sequence length="384" mass="42854">MEMQSASELQSPSKTWPQALKERLVRVNRLFLVTVAIPTIVATVYFGLIASDVYISESRFVVRSPQPQSATGLGALLQGAGFSRAQDDTYSVQDFMLSRDALQQLNAKLALDKAFGHHDVDLFSRFAGLGWDNSFEALYRYYQKQVVIDLDSASSISSLKVSAFTADDAYRINAALLEMGERLVNQLNERGRQDMIRFATSEVEVAEKKAKDAGLALSDYRNQKAIFDPERQSALQLQLISKLQDELIATKTQLDQVRTFTPDNPQIPALQKRATTLQSEMDTQMAKVAGGGTSLTSQTTQYERLSLERAFADKQLGAALASLEQARNDAQRKQLYLERIVQPNKPDVAIEPRRIRNILTTFLLGMIAWGVLGMLLASVREHQD</sequence>
<keyword evidence="1" id="KW-0812">Transmembrane</keyword>
<dbReference type="InterPro" id="IPR050445">
    <property type="entry name" value="Bact_polysacc_biosynth/exp"/>
</dbReference>
<protein>
    <recommendedName>
        <fullName evidence="4">Capsular polysaccharide transport system permease protein</fullName>
    </recommendedName>
</protein>
<keyword evidence="1" id="KW-1133">Transmembrane helix</keyword>
<accession>A0A843YTZ0</accession>
<dbReference type="GO" id="GO:0004713">
    <property type="term" value="F:protein tyrosine kinase activity"/>
    <property type="evidence" value="ECO:0007669"/>
    <property type="project" value="TreeGrafter"/>
</dbReference>
<comment type="caution">
    <text evidence="2">The sequence shown here is derived from an EMBL/GenBank/DDBJ whole genome shotgun (WGS) entry which is preliminary data.</text>
</comment>
<name>A0A843YTZ0_9BURK</name>
<dbReference type="AlphaFoldDB" id="A0A843YTZ0"/>
<dbReference type="EMBL" id="WINI01000004">
    <property type="protein sequence ID" value="MQR00801.1"/>
    <property type="molecule type" value="Genomic_DNA"/>
</dbReference>
<feature type="transmembrane region" description="Helical" evidence="1">
    <location>
        <begin position="30"/>
        <end position="50"/>
    </location>
</feature>
<evidence type="ECO:0000313" key="3">
    <source>
        <dbReference type="Proteomes" id="UP000451565"/>
    </source>
</evidence>
<keyword evidence="1" id="KW-0472">Membrane</keyword>
<proteinExistence type="predicted"/>